<name>A0A5J4YZF8_PORPP</name>
<dbReference type="Proteomes" id="UP000324585">
    <property type="component" value="Unassembled WGS sequence"/>
</dbReference>
<gene>
    <name evidence="1" type="ORF">FVE85_0197</name>
</gene>
<evidence type="ECO:0000313" key="2">
    <source>
        <dbReference type="Proteomes" id="UP000324585"/>
    </source>
</evidence>
<keyword evidence="2" id="KW-1185">Reference proteome</keyword>
<protein>
    <submittedName>
        <fullName evidence="1">Uncharacterized protein</fullName>
    </submittedName>
</protein>
<dbReference type="EMBL" id="VRMN01000002">
    <property type="protein sequence ID" value="KAA8496468.1"/>
    <property type="molecule type" value="Genomic_DNA"/>
</dbReference>
<reference evidence="2" key="1">
    <citation type="journal article" date="2019" name="Nat. Commun.">
        <title>Expansion of phycobilisome linker gene families in mesophilic red algae.</title>
        <authorList>
            <person name="Lee J."/>
            <person name="Kim D."/>
            <person name="Bhattacharya D."/>
            <person name="Yoon H.S."/>
        </authorList>
    </citation>
    <scope>NUCLEOTIDE SEQUENCE [LARGE SCALE GENOMIC DNA]</scope>
    <source>
        <strain evidence="2">CCMP 1328</strain>
    </source>
</reference>
<sequence length="302" mass="33250">MELRLERSLNLLFWCPRSTAAVVGSFMRRAHARDSDFTYLILSLLFVLFGHRTALQKRVLAGHDREDMGHGTVQRGVMIVLDACRADAVLESAKNEFPALRELAARGSCGTVVLDDDARHAHHVIMRACADRDTPALQFVDSVASFELARARIDALEPNHFLVLSLQHFNEHASDGLVLADELVNHVLPLCASSGDMLCCFILRDASADVPACLLDRMRPPEPFSAIYQSWMYNGTERVPETQRSGFARGTVTWCHAYARVDRASDLTLAHAAKYGALGGIALQDALSEALFLTGLTPKYGA</sequence>
<evidence type="ECO:0000313" key="1">
    <source>
        <dbReference type="EMBL" id="KAA8496468.1"/>
    </source>
</evidence>
<comment type="caution">
    <text evidence="1">The sequence shown here is derived from an EMBL/GenBank/DDBJ whole genome shotgun (WGS) entry which is preliminary data.</text>
</comment>
<organism evidence="1 2">
    <name type="scientific">Porphyridium purpureum</name>
    <name type="common">Red alga</name>
    <name type="synonym">Porphyridium cruentum</name>
    <dbReference type="NCBI Taxonomy" id="35688"/>
    <lineage>
        <taxon>Eukaryota</taxon>
        <taxon>Rhodophyta</taxon>
        <taxon>Bangiophyceae</taxon>
        <taxon>Porphyridiales</taxon>
        <taxon>Porphyridiaceae</taxon>
        <taxon>Porphyridium</taxon>
    </lineage>
</organism>
<accession>A0A5J4YZF8</accession>
<proteinExistence type="predicted"/>
<dbReference type="AlphaFoldDB" id="A0A5J4YZF8"/>